<dbReference type="OrthoDB" id="9790048at2"/>
<dbReference type="Pfam" id="PF12849">
    <property type="entry name" value="PBP_like_2"/>
    <property type="match status" value="1"/>
</dbReference>
<keyword evidence="5" id="KW-1185">Reference proteome</keyword>
<organism evidence="4 5">
    <name type="scientific">Parvularcula bermudensis (strain ATCC BAA-594 / HTCC2503 / KCTC 12087)</name>
    <dbReference type="NCBI Taxonomy" id="314260"/>
    <lineage>
        <taxon>Bacteria</taxon>
        <taxon>Pseudomonadati</taxon>
        <taxon>Pseudomonadota</taxon>
        <taxon>Alphaproteobacteria</taxon>
        <taxon>Parvularculales</taxon>
        <taxon>Parvularculaceae</taxon>
        <taxon>Parvularcula</taxon>
    </lineage>
</organism>
<dbReference type="InterPro" id="IPR050811">
    <property type="entry name" value="Phosphate_ABC_transporter"/>
</dbReference>
<dbReference type="HOGENOM" id="CLU_026228_0_0_5"/>
<feature type="chain" id="PRO_5003140602" evidence="2">
    <location>
        <begin position="21"/>
        <end position="339"/>
    </location>
</feature>
<dbReference type="Gene3D" id="3.40.190.10">
    <property type="entry name" value="Periplasmic binding protein-like II"/>
    <property type="match status" value="2"/>
</dbReference>
<dbReference type="EMBL" id="CP002156">
    <property type="protein sequence ID" value="ADM08489.1"/>
    <property type="molecule type" value="Genomic_DNA"/>
</dbReference>
<name>E0TBZ6_PARBH</name>
<dbReference type="eggNOG" id="COG0226">
    <property type="taxonomic scope" value="Bacteria"/>
</dbReference>
<accession>E0TBZ6</accession>
<dbReference type="KEGG" id="pbr:PB2503_02052"/>
<dbReference type="PANTHER" id="PTHR30570:SF1">
    <property type="entry name" value="PHOSPHATE-BINDING PROTEIN PSTS"/>
    <property type="match status" value="1"/>
</dbReference>
<dbReference type="PANTHER" id="PTHR30570">
    <property type="entry name" value="PERIPLASMIC PHOSPHATE BINDING COMPONENT OF PHOSPHATE ABC TRANSPORTER"/>
    <property type="match status" value="1"/>
</dbReference>
<dbReference type="InterPro" id="IPR024370">
    <property type="entry name" value="PBP_domain"/>
</dbReference>
<feature type="domain" description="PBP" evidence="3">
    <location>
        <begin position="22"/>
        <end position="287"/>
    </location>
</feature>
<reference evidence="4 5" key="2">
    <citation type="journal article" date="2011" name="J. Bacteriol.">
        <title>Complete genome sequence of strain HTCC2503T of Parvularcula bermudensis, the type species of the order "Parvularculales" in the class Alphaproteobacteria.</title>
        <authorList>
            <person name="Oh H.M."/>
            <person name="Kang I."/>
            <person name="Vergin K.L."/>
            <person name="Kang D."/>
            <person name="Rhee K.H."/>
            <person name="Giovannoni S.J."/>
            <person name="Cho J.C."/>
        </authorList>
    </citation>
    <scope>NUCLEOTIDE SEQUENCE [LARGE SCALE GENOMIC DNA]</scope>
    <source>
        <strain evidence="5">ATCC BAA-594 / HTCC2503 / KCTC 12087</strain>
    </source>
</reference>
<dbReference type="RefSeq" id="WP_013299463.1">
    <property type="nucleotide sequence ID" value="NC_014414.1"/>
</dbReference>
<dbReference type="AlphaFoldDB" id="E0TBZ6"/>
<protein>
    <submittedName>
        <fullName evidence="4">Phosphate binding protein, putative</fullName>
    </submittedName>
</protein>
<feature type="signal peptide" evidence="2">
    <location>
        <begin position="1"/>
        <end position="20"/>
    </location>
</feature>
<evidence type="ECO:0000256" key="1">
    <source>
        <dbReference type="ARBA" id="ARBA00022729"/>
    </source>
</evidence>
<dbReference type="SUPFAM" id="SSF53850">
    <property type="entry name" value="Periplasmic binding protein-like II"/>
    <property type="match status" value="1"/>
</dbReference>
<gene>
    <name evidence="4" type="ordered locus">PB2503_02052</name>
</gene>
<keyword evidence="1 2" id="KW-0732">Signal</keyword>
<sequence length="339" mass="36790">MIKRVVICLAALTLTAGFGAGLERVEIAGATSVTPFAEVVQKILHDDILVTLNQRGSTRGLRQLCEKASVPTVVLSSHRVTAETLDRCRVHGFDWLREIKVARYGLVLAQNASTSPLELTTRDLFLALGARTPLSDQDCTLLTNNRTSWSAVRSSLPARPILMIGPAQGTDRFNDFVDLALRDGARSFPCLATLEVKAPQIFDRAVKVRNDQHWVVAGDDEGAVAGVLRHLPHGLALFGWSSLIGTDELAILPLNGVHPTTSTIADRTYPLTQDFYLYTAEAHLGEESAVRRVVEPFVNLGETSPGGRLFEIGFVPPRDSELSYLVNVASGERSAALSP</sequence>
<evidence type="ECO:0000259" key="3">
    <source>
        <dbReference type="Pfam" id="PF12849"/>
    </source>
</evidence>
<dbReference type="Proteomes" id="UP000001302">
    <property type="component" value="Chromosome"/>
</dbReference>
<dbReference type="STRING" id="314260.PB2503_02052"/>
<evidence type="ECO:0000313" key="4">
    <source>
        <dbReference type="EMBL" id="ADM08489.1"/>
    </source>
</evidence>
<reference evidence="5" key="1">
    <citation type="submission" date="2010-08" db="EMBL/GenBank/DDBJ databases">
        <title>Genome sequence of Parvularcula bermudensis HTCC2503.</title>
        <authorList>
            <person name="Kang D.-M."/>
            <person name="Oh H.-M."/>
            <person name="Cho J.-C."/>
        </authorList>
    </citation>
    <scope>NUCLEOTIDE SEQUENCE [LARGE SCALE GENOMIC DNA]</scope>
    <source>
        <strain evidence="5">ATCC BAA-594 / HTCC2503 / KCTC 12087</strain>
    </source>
</reference>
<evidence type="ECO:0000313" key="5">
    <source>
        <dbReference type="Proteomes" id="UP000001302"/>
    </source>
</evidence>
<proteinExistence type="predicted"/>
<evidence type="ECO:0000256" key="2">
    <source>
        <dbReference type="SAM" id="SignalP"/>
    </source>
</evidence>